<reference evidence="2" key="1">
    <citation type="submission" date="2020-07" db="EMBL/GenBank/DDBJ databases">
        <title>Huge and variable diversity of episymbiotic CPR bacteria and DPANN archaea in groundwater ecosystems.</title>
        <authorList>
            <person name="He C.Y."/>
            <person name="Keren R."/>
            <person name="Whittaker M."/>
            <person name="Farag I.F."/>
            <person name="Doudna J."/>
            <person name="Cate J.H.D."/>
            <person name="Banfield J.F."/>
        </authorList>
    </citation>
    <scope>NUCLEOTIDE SEQUENCE</scope>
    <source>
        <strain evidence="2">NC_groundwater_672_Ag_B-0.1um_62_36</strain>
    </source>
</reference>
<protein>
    <submittedName>
        <fullName evidence="2">Uncharacterized protein</fullName>
    </submittedName>
</protein>
<dbReference type="EMBL" id="JACPRF010000080">
    <property type="protein sequence ID" value="MBI2875775.1"/>
    <property type="molecule type" value="Genomic_DNA"/>
</dbReference>
<comment type="caution">
    <text evidence="2">The sequence shown here is derived from an EMBL/GenBank/DDBJ whole genome shotgun (WGS) entry which is preliminary data.</text>
</comment>
<evidence type="ECO:0000313" key="2">
    <source>
        <dbReference type="EMBL" id="MBI2875775.1"/>
    </source>
</evidence>
<evidence type="ECO:0000256" key="1">
    <source>
        <dbReference type="SAM" id="MobiDB-lite"/>
    </source>
</evidence>
<name>A0A932FUM7_UNCTE</name>
<gene>
    <name evidence="2" type="ORF">HYY20_02715</name>
</gene>
<accession>A0A932FUM7</accession>
<proteinExistence type="predicted"/>
<feature type="region of interest" description="Disordered" evidence="1">
    <location>
        <begin position="1"/>
        <end position="27"/>
    </location>
</feature>
<sequence length="80" mass="8172">MAADYEGAETGSIAEEDVPATVGLSGVSGDGEPWEAFAEFAVDVTGNVTTRTTTTKDGEEFTLSSISLKGTGTLVPEEGL</sequence>
<evidence type="ECO:0000313" key="3">
    <source>
        <dbReference type="Proteomes" id="UP000769766"/>
    </source>
</evidence>
<dbReference type="AlphaFoldDB" id="A0A932FUM7"/>
<organism evidence="2 3">
    <name type="scientific">Tectimicrobiota bacterium</name>
    <dbReference type="NCBI Taxonomy" id="2528274"/>
    <lineage>
        <taxon>Bacteria</taxon>
        <taxon>Pseudomonadati</taxon>
        <taxon>Nitrospinota/Tectimicrobiota group</taxon>
        <taxon>Candidatus Tectimicrobiota</taxon>
    </lineage>
</organism>
<dbReference type="Proteomes" id="UP000769766">
    <property type="component" value="Unassembled WGS sequence"/>
</dbReference>